<reference evidence="1 2" key="2">
    <citation type="submission" date="2020-06" db="EMBL/GenBank/DDBJ databases">
        <title>Ramlibacter rhizophilus sp. nov., isolated from rhizosphere soil of national flower Mugunghwa from South Korea.</title>
        <authorList>
            <person name="Zheng-Fei Y."/>
            <person name="Huan T."/>
        </authorList>
    </citation>
    <scope>NUCLEOTIDE SEQUENCE [LARGE SCALE GENOMIC DNA]</scope>
    <source>
        <strain evidence="1 2">B156</strain>
    </source>
</reference>
<sequence>MPRLRFVSRLKLAQDVLKQPGTLLTLPDRETRLWENRLDWSVGRLDTQVILRFSQVDGRGRQSIMFRVQRSFGN</sequence>
<dbReference type="EMBL" id="JABFCS010000001">
    <property type="protein sequence ID" value="NNU43918.1"/>
    <property type="molecule type" value="Genomic_DNA"/>
</dbReference>
<reference evidence="1 2" key="1">
    <citation type="submission" date="2020-05" db="EMBL/GenBank/DDBJ databases">
        <authorList>
            <person name="Khan S.A."/>
            <person name="Jeon C.O."/>
            <person name="Chun B.H."/>
        </authorList>
    </citation>
    <scope>NUCLEOTIDE SEQUENCE [LARGE SCALE GENOMIC DNA]</scope>
    <source>
        <strain evidence="1 2">B156</strain>
    </source>
</reference>
<proteinExistence type="predicted"/>
<protein>
    <submittedName>
        <fullName evidence="1">Uncharacterized protein</fullName>
    </submittedName>
</protein>
<keyword evidence="2" id="KW-1185">Reference proteome</keyword>
<comment type="caution">
    <text evidence="1">The sequence shown here is derived from an EMBL/GenBank/DDBJ whole genome shotgun (WGS) entry which is preliminary data.</text>
</comment>
<evidence type="ECO:0000313" key="1">
    <source>
        <dbReference type="EMBL" id="NNU43918.1"/>
    </source>
</evidence>
<gene>
    <name evidence="1" type="ORF">HK415_13315</name>
</gene>
<organism evidence="1 2">
    <name type="scientific">Ramlibacter montanisoli</name>
    <dbReference type="NCBI Taxonomy" id="2732512"/>
    <lineage>
        <taxon>Bacteria</taxon>
        <taxon>Pseudomonadati</taxon>
        <taxon>Pseudomonadota</taxon>
        <taxon>Betaproteobacteria</taxon>
        <taxon>Burkholderiales</taxon>
        <taxon>Comamonadaceae</taxon>
        <taxon>Ramlibacter</taxon>
    </lineage>
</organism>
<dbReference type="RefSeq" id="WP_171559981.1">
    <property type="nucleotide sequence ID" value="NZ_JABFCS010000001.1"/>
</dbReference>
<evidence type="ECO:0000313" key="2">
    <source>
        <dbReference type="Proteomes" id="UP000552954"/>
    </source>
</evidence>
<dbReference type="Proteomes" id="UP000552954">
    <property type="component" value="Unassembled WGS sequence"/>
</dbReference>
<dbReference type="AlphaFoldDB" id="A0A849K6A5"/>
<name>A0A849K6A5_9BURK</name>
<accession>A0A849K6A5</accession>